<comment type="caution">
    <text evidence="4">The sequence shown here is derived from an EMBL/GenBank/DDBJ whole genome shotgun (WGS) entry which is preliminary data.</text>
</comment>
<feature type="transmembrane region" description="Helical" evidence="2">
    <location>
        <begin position="12"/>
        <end position="35"/>
    </location>
</feature>
<reference evidence="4 5" key="1">
    <citation type="submission" date="2019-03" db="EMBL/GenBank/DDBJ databases">
        <title>Genomic Encyclopedia of Archaeal and Bacterial Type Strains, Phase II (KMG-II): from individual species to whole genera.</title>
        <authorList>
            <person name="Goeker M."/>
        </authorList>
    </citation>
    <scope>NUCLEOTIDE SEQUENCE [LARGE SCALE GENOMIC DNA]</scope>
    <source>
        <strain evidence="4 5">DSM 26433</strain>
    </source>
</reference>
<dbReference type="Gene3D" id="3.10.350.10">
    <property type="entry name" value="LysM domain"/>
    <property type="match status" value="1"/>
</dbReference>
<feature type="compositionally biased region" description="Low complexity" evidence="1">
    <location>
        <begin position="393"/>
        <end position="416"/>
    </location>
</feature>
<feature type="compositionally biased region" description="Low complexity" evidence="1">
    <location>
        <begin position="437"/>
        <end position="461"/>
    </location>
</feature>
<dbReference type="PROSITE" id="PS51782">
    <property type="entry name" value="LYSM"/>
    <property type="match status" value="1"/>
</dbReference>
<feature type="region of interest" description="Disordered" evidence="1">
    <location>
        <begin position="393"/>
        <end position="496"/>
    </location>
</feature>
<feature type="compositionally biased region" description="Basic and acidic residues" evidence="1">
    <location>
        <begin position="466"/>
        <end position="475"/>
    </location>
</feature>
<evidence type="ECO:0000256" key="1">
    <source>
        <dbReference type="SAM" id="MobiDB-lite"/>
    </source>
</evidence>
<feature type="compositionally biased region" description="Polar residues" evidence="1">
    <location>
        <begin position="258"/>
        <end position="268"/>
    </location>
</feature>
<dbReference type="SMART" id="SM00257">
    <property type="entry name" value="LysM"/>
    <property type="match status" value="1"/>
</dbReference>
<dbReference type="Proteomes" id="UP000295673">
    <property type="component" value="Unassembled WGS sequence"/>
</dbReference>
<keyword evidence="5" id="KW-1185">Reference proteome</keyword>
<organism evidence="4 5">
    <name type="scientific">Shimia isoporae</name>
    <dbReference type="NCBI Taxonomy" id="647720"/>
    <lineage>
        <taxon>Bacteria</taxon>
        <taxon>Pseudomonadati</taxon>
        <taxon>Pseudomonadota</taxon>
        <taxon>Alphaproteobacteria</taxon>
        <taxon>Rhodobacterales</taxon>
        <taxon>Roseobacteraceae</taxon>
    </lineage>
</organism>
<dbReference type="RefSeq" id="WP_243694303.1">
    <property type="nucleotide sequence ID" value="NZ_SMGR01000001.1"/>
</dbReference>
<dbReference type="PANTHER" id="PTHR34700">
    <property type="entry name" value="POTASSIUM BINDING PROTEIN KBP"/>
    <property type="match status" value="1"/>
</dbReference>
<protein>
    <submittedName>
        <fullName evidence="4">Nucleoid-associated protein YgaU</fullName>
    </submittedName>
</protein>
<feature type="domain" description="LysM" evidence="3">
    <location>
        <begin position="498"/>
        <end position="547"/>
    </location>
</feature>
<accession>A0A4R1NQV1</accession>
<feature type="compositionally biased region" description="Low complexity" evidence="1">
    <location>
        <begin position="79"/>
        <end position="101"/>
    </location>
</feature>
<gene>
    <name evidence="4" type="ORF">BXY66_1146</name>
</gene>
<feature type="compositionally biased region" description="Acidic residues" evidence="1">
    <location>
        <begin position="221"/>
        <end position="240"/>
    </location>
</feature>
<dbReference type="AlphaFoldDB" id="A0A4R1NQV1"/>
<sequence>MSKLTTFLSSNASLVGGVVAVTTVALVALVANGVLGPQEMPTAEPATQAAVEAPKTIKPQEDAVDEPAVASEPKEDTTETAATAPIATEEVAVEESTAADESSQEETVAPDVAETAQTETEAPIETLPVFDLVRIEPDGEGQIAGTAAPHALVALLLDGGEIARVQADASGKFFTFITLGPNPQPRELLLVERRAAGDLTSESSFLVAPIAAPVVIAQAEDETSEAVDEATAEQTEDVVDDAAQVAESETGETDSEAEQMQTAQSEPAQSEPKAPAVLVSDSDGVRVVQPAGSSDEPEVESAVSIDAISYSEGGSVVVAGRGLPDGFVRLYLNNALALTTRVDASGVWSAELLDVDSGLYTMRADEVNADGKVLSRVETPFKRETPERVAEAQAIAQASQSADEPAVEDAPAASEAEATEEPDVTVTKEVPSEEQPAENAVVASSEEEASAPSREVASNAVEEPEKEAAEADPVKAETQPAPETETAQTATPAQPAVQIVTVQPGSSLWAIARDRYGEGTMYVRVFEANQDKIRNPDLIYPGQVFTVPE</sequence>
<feature type="region of interest" description="Disordered" evidence="1">
    <location>
        <begin position="221"/>
        <end position="282"/>
    </location>
</feature>
<dbReference type="CDD" id="cd00118">
    <property type="entry name" value="LysM"/>
    <property type="match status" value="1"/>
</dbReference>
<dbReference type="Pfam" id="PF01476">
    <property type="entry name" value="LysM"/>
    <property type="match status" value="1"/>
</dbReference>
<dbReference type="InterPro" id="IPR052196">
    <property type="entry name" value="Bact_Kbp"/>
</dbReference>
<proteinExistence type="predicted"/>
<feature type="region of interest" description="Disordered" evidence="1">
    <location>
        <begin position="43"/>
        <end position="122"/>
    </location>
</feature>
<feature type="compositionally biased region" description="Low complexity" evidence="1">
    <location>
        <begin position="476"/>
        <end position="496"/>
    </location>
</feature>
<dbReference type="EMBL" id="SMGR01000001">
    <property type="protein sequence ID" value="TCL09103.1"/>
    <property type="molecule type" value="Genomic_DNA"/>
</dbReference>
<dbReference type="PANTHER" id="PTHR34700:SF4">
    <property type="entry name" value="PHAGE-LIKE ELEMENT PBSX PROTEIN XKDP"/>
    <property type="match status" value="1"/>
</dbReference>
<keyword evidence="2" id="KW-0812">Transmembrane</keyword>
<evidence type="ECO:0000313" key="4">
    <source>
        <dbReference type="EMBL" id="TCL09103.1"/>
    </source>
</evidence>
<dbReference type="InterPro" id="IPR036779">
    <property type="entry name" value="LysM_dom_sf"/>
</dbReference>
<dbReference type="InterPro" id="IPR018392">
    <property type="entry name" value="LysM"/>
</dbReference>
<keyword evidence="2" id="KW-1133">Transmembrane helix</keyword>
<evidence type="ECO:0000256" key="2">
    <source>
        <dbReference type="SAM" id="Phobius"/>
    </source>
</evidence>
<evidence type="ECO:0000259" key="3">
    <source>
        <dbReference type="PROSITE" id="PS51782"/>
    </source>
</evidence>
<evidence type="ECO:0000313" key="5">
    <source>
        <dbReference type="Proteomes" id="UP000295673"/>
    </source>
</evidence>
<name>A0A4R1NQV1_9RHOB</name>
<keyword evidence="2" id="KW-0472">Membrane</keyword>